<name>A0ABS5J313_9BACT</name>
<evidence type="ECO:0000256" key="4">
    <source>
        <dbReference type="ARBA" id="ARBA00023163"/>
    </source>
</evidence>
<dbReference type="Gene3D" id="1.10.10.10">
    <property type="entry name" value="Winged helix-like DNA-binding domain superfamily/Winged helix DNA-binding domain"/>
    <property type="match status" value="1"/>
</dbReference>
<dbReference type="EMBL" id="JAGTXB010000007">
    <property type="protein sequence ID" value="MBS0028937.1"/>
    <property type="molecule type" value="Genomic_DNA"/>
</dbReference>
<dbReference type="PANTHER" id="PTHR43133:SF46">
    <property type="entry name" value="RNA POLYMERASE SIGMA-70 FACTOR ECF SUBFAMILY"/>
    <property type="match status" value="1"/>
</dbReference>
<gene>
    <name evidence="7" type="ORF">KE626_16575</name>
</gene>
<dbReference type="InterPro" id="IPR013325">
    <property type="entry name" value="RNA_pol_sigma_r2"/>
</dbReference>
<sequence>MKGGTEARLLFQQLQAANGEAVLVKLHNLYFSRIFKLIFSLVKQRESAEELASDVFVQLWQRREKMLDVANPEVYLYVIARNKAFTFLKQQLNVTEPLENIEDFRLEVARSPEELLISSEMLLRINAAINQLPPKCKLIFMLVKEQSFKYRDVAVILNISQKTVETQMGIALKKLSKAFTFSTT</sequence>
<dbReference type="Pfam" id="PF04542">
    <property type="entry name" value="Sigma70_r2"/>
    <property type="match status" value="1"/>
</dbReference>
<dbReference type="RefSeq" id="WP_211974037.1">
    <property type="nucleotide sequence ID" value="NZ_CBFHAM010000042.1"/>
</dbReference>
<dbReference type="InterPro" id="IPR014284">
    <property type="entry name" value="RNA_pol_sigma-70_dom"/>
</dbReference>
<dbReference type="InterPro" id="IPR039425">
    <property type="entry name" value="RNA_pol_sigma-70-like"/>
</dbReference>
<evidence type="ECO:0000256" key="1">
    <source>
        <dbReference type="ARBA" id="ARBA00010641"/>
    </source>
</evidence>
<evidence type="ECO:0000259" key="5">
    <source>
        <dbReference type="Pfam" id="PF04542"/>
    </source>
</evidence>
<dbReference type="PANTHER" id="PTHR43133">
    <property type="entry name" value="RNA POLYMERASE ECF-TYPE SIGMA FACTO"/>
    <property type="match status" value="1"/>
</dbReference>
<dbReference type="InterPro" id="IPR013249">
    <property type="entry name" value="RNA_pol_sigma70_r4_t2"/>
</dbReference>
<proteinExistence type="inferred from homology"/>
<protein>
    <submittedName>
        <fullName evidence="7">Sigma-70 family RNA polymerase sigma factor</fullName>
    </submittedName>
</protein>
<evidence type="ECO:0000313" key="8">
    <source>
        <dbReference type="Proteomes" id="UP000676386"/>
    </source>
</evidence>
<dbReference type="Proteomes" id="UP000676386">
    <property type="component" value="Unassembled WGS sequence"/>
</dbReference>
<dbReference type="SUPFAM" id="SSF88659">
    <property type="entry name" value="Sigma3 and sigma4 domains of RNA polymerase sigma factors"/>
    <property type="match status" value="1"/>
</dbReference>
<keyword evidence="2" id="KW-0805">Transcription regulation</keyword>
<evidence type="ECO:0000259" key="6">
    <source>
        <dbReference type="Pfam" id="PF08281"/>
    </source>
</evidence>
<organism evidence="7 8">
    <name type="scientific">Chitinophaga hostae</name>
    <dbReference type="NCBI Taxonomy" id="2831022"/>
    <lineage>
        <taxon>Bacteria</taxon>
        <taxon>Pseudomonadati</taxon>
        <taxon>Bacteroidota</taxon>
        <taxon>Chitinophagia</taxon>
        <taxon>Chitinophagales</taxon>
        <taxon>Chitinophagaceae</taxon>
        <taxon>Chitinophaga</taxon>
    </lineage>
</organism>
<dbReference type="Pfam" id="PF08281">
    <property type="entry name" value="Sigma70_r4_2"/>
    <property type="match status" value="1"/>
</dbReference>
<dbReference type="InterPro" id="IPR007627">
    <property type="entry name" value="RNA_pol_sigma70_r2"/>
</dbReference>
<evidence type="ECO:0000256" key="2">
    <source>
        <dbReference type="ARBA" id="ARBA00023015"/>
    </source>
</evidence>
<reference evidence="7 8" key="1">
    <citation type="submission" date="2021-04" db="EMBL/GenBank/DDBJ databases">
        <title>Chitinophaga sp. nov., isolated from the rhizosphere soil.</title>
        <authorList>
            <person name="He S."/>
        </authorList>
    </citation>
    <scope>NUCLEOTIDE SEQUENCE [LARGE SCALE GENOMIC DNA]</scope>
    <source>
        <strain evidence="7 8">2R12</strain>
    </source>
</reference>
<dbReference type="InterPro" id="IPR013324">
    <property type="entry name" value="RNA_pol_sigma_r3/r4-like"/>
</dbReference>
<feature type="domain" description="RNA polymerase sigma factor 70 region 4 type 2" evidence="6">
    <location>
        <begin position="123"/>
        <end position="175"/>
    </location>
</feature>
<dbReference type="Gene3D" id="1.10.1740.10">
    <property type="match status" value="1"/>
</dbReference>
<evidence type="ECO:0000256" key="3">
    <source>
        <dbReference type="ARBA" id="ARBA00023082"/>
    </source>
</evidence>
<evidence type="ECO:0000313" key="7">
    <source>
        <dbReference type="EMBL" id="MBS0028937.1"/>
    </source>
</evidence>
<feature type="domain" description="RNA polymerase sigma-70 region 2" evidence="5">
    <location>
        <begin position="30"/>
        <end position="91"/>
    </location>
</feature>
<comment type="similarity">
    <text evidence="1">Belongs to the sigma-70 factor family. ECF subfamily.</text>
</comment>
<keyword evidence="8" id="KW-1185">Reference proteome</keyword>
<accession>A0ABS5J313</accession>
<keyword evidence="3" id="KW-0731">Sigma factor</keyword>
<dbReference type="SUPFAM" id="SSF88946">
    <property type="entry name" value="Sigma2 domain of RNA polymerase sigma factors"/>
    <property type="match status" value="1"/>
</dbReference>
<keyword evidence="4" id="KW-0804">Transcription</keyword>
<comment type="caution">
    <text evidence="7">The sequence shown here is derived from an EMBL/GenBank/DDBJ whole genome shotgun (WGS) entry which is preliminary data.</text>
</comment>
<dbReference type="InterPro" id="IPR036388">
    <property type="entry name" value="WH-like_DNA-bd_sf"/>
</dbReference>
<dbReference type="NCBIfam" id="TIGR02937">
    <property type="entry name" value="sigma70-ECF"/>
    <property type="match status" value="1"/>
</dbReference>